<dbReference type="GO" id="GO:0072393">
    <property type="term" value="P:microtubule anchoring at microtubule organizing center"/>
    <property type="evidence" value="ECO:0007669"/>
    <property type="project" value="TreeGrafter"/>
</dbReference>
<dbReference type="AlphaFoldDB" id="A0A914UQX9"/>
<feature type="coiled-coil region" evidence="3">
    <location>
        <begin position="590"/>
        <end position="723"/>
    </location>
</feature>
<keyword evidence="5" id="KW-1185">Reference proteome</keyword>
<dbReference type="PANTHER" id="PTHR31233">
    <property type="entry name" value="BICAUDAL D FAMILY MEMBER"/>
    <property type="match status" value="1"/>
</dbReference>
<dbReference type="Proteomes" id="UP000887566">
    <property type="component" value="Unplaced"/>
</dbReference>
<organism evidence="5 6">
    <name type="scientific">Plectus sambesii</name>
    <dbReference type="NCBI Taxonomy" id="2011161"/>
    <lineage>
        <taxon>Eukaryota</taxon>
        <taxon>Metazoa</taxon>
        <taxon>Ecdysozoa</taxon>
        <taxon>Nematoda</taxon>
        <taxon>Chromadorea</taxon>
        <taxon>Plectida</taxon>
        <taxon>Plectina</taxon>
        <taxon>Plectoidea</taxon>
        <taxon>Plectidae</taxon>
        <taxon>Plectus</taxon>
    </lineage>
</organism>
<evidence type="ECO:0000256" key="4">
    <source>
        <dbReference type="SAM" id="MobiDB-lite"/>
    </source>
</evidence>
<evidence type="ECO:0000256" key="1">
    <source>
        <dbReference type="ARBA" id="ARBA00010061"/>
    </source>
</evidence>
<dbReference type="PANTHER" id="PTHR31233:SF6">
    <property type="entry name" value="PROTEIN BICAUDAL D"/>
    <property type="match status" value="1"/>
</dbReference>
<dbReference type="Gene3D" id="6.10.250.2470">
    <property type="match status" value="1"/>
</dbReference>
<protein>
    <submittedName>
        <fullName evidence="6">Protein bicaudal D</fullName>
    </submittedName>
</protein>
<dbReference type="GO" id="GO:0005794">
    <property type="term" value="C:Golgi apparatus"/>
    <property type="evidence" value="ECO:0007669"/>
    <property type="project" value="TreeGrafter"/>
</dbReference>
<keyword evidence="2 3" id="KW-0175">Coiled coil</keyword>
<sequence length="781" mass="87871">MAAELEELRLEIVRLSAALEEASAEKIQAAQYGLQVLEDKQQVEQRYLELEGQLDTVRHELDTAREALAQFQTQQKVASKSDIEHEDSILAESASREAELTAQISSLETELRTTQQELMRKKSEIERLQSMHTDASQTAEDLDSQKKHLRDELKELKMREQRLLNDYSELEEENITLQKQVSSLKSAQVEFESMKYEVKRLLDETDVLQSATVEANELRSIAEKQVEEALMSLQQEREQRLALKKELDQLKNAEHLSQLNSMFMGLSGLGAARGGDDDDGDNPGALRQLESSFTFSAPDDKRKGGDLFSEIHGDLHGQLAELEKEKSELEARLNAQKGSLPPDTLEQIARVLRALQLIDDQKQPTPDQLKDLLASATDQIQKLRERFAASNSDETEQQLKKQTAEVAALQADLKVLGKMAGDTQSTLACAQDMMIGVSETLAQLYHHVMMVQGKTPDRAMLEHMRAMRDRARENADTANLSLVRDASEAESGTDTETGRGPRVTLSLSRPVLSEKFLQSLHDKLHTNLKTSFSEQEMREQIKRDGPIFHVADTVTDQLKYLKKAMESALDSHTARAMEGEGDQSSLAIENEELQHQNVKLRSLLSTKREQIATLRTVLKSNKVTAESALASLKEKYESEKIVSAETIDRLRRELKAFKEDAATFASHRAMFTARSEEFQAQVEELQAQVKAADDEKKTLNSLLRMAIQQKLALTQRLEDLEMDRERQTFRRGSRPQRGGAQQDQGPPGHPGVYVPPRAVRYPITPGSGAVPRQNAAIKRDY</sequence>
<proteinExistence type="inferred from homology"/>
<name>A0A914UQX9_9BILA</name>
<feature type="region of interest" description="Disordered" evidence="4">
    <location>
        <begin position="725"/>
        <end position="781"/>
    </location>
</feature>
<accession>A0A914UQX9</accession>
<evidence type="ECO:0000256" key="3">
    <source>
        <dbReference type="SAM" id="Coils"/>
    </source>
</evidence>
<evidence type="ECO:0000313" key="5">
    <source>
        <dbReference type="Proteomes" id="UP000887566"/>
    </source>
</evidence>
<evidence type="ECO:0000313" key="6">
    <source>
        <dbReference type="WBParaSite" id="PSAMB.scaffold1190size34702.g11505.t1"/>
    </source>
</evidence>
<dbReference type="GO" id="GO:0008093">
    <property type="term" value="F:cytoskeletal anchor activity"/>
    <property type="evidence" value="ECO:0007669"/>
    <property type="project" value="InterPro"/>
</dbReference>
<reference evidence="6" key="1">
    <citation type="submission" date="2022-11" db="UniProtKB">
        <authorList>
            <consortium name="WormBaseParasite"/>
        </authorList>
    </citation>
    <scope>IDENTIFICATION</scope>
</reference>
<dbReference type="GO" id="GO:0034452">
    <property type="term" value="F:dynactin binding"/>
    <property type="evidence" value="ECO:0007669"/>
    <property type="project" value="TreeGrafter"/>
</dbReference>
<dbReference type="WBParaSite" id="PSAMB.scaffold1190size34702.g11505.t1">
    <property type="protein sequence ID" value="PSAMB.scaffold1190size34702.g11505.t1"/>
    <property type="gene ID" value="PSAMB.scaffold1190size34702.g11505"/>
</dbReference>
<feature type="coiled-coil region" evidence="3">
    <location>
        <begin position="5"/>
        <end position="253"/>
    </location>
</feature>
<feature type="coiled-coil region" evidence="3">
    <location>
        <begin position="312"/>
        <end position="339"/>
    </location>
</feature>
<feature type="region of interest" description="Disordered" evidence="4">
    <location>
        <begin position="473"/>
        <end position="503"/>
    </location>
</feature>
<dbReference type="InterPro" id="IPR018477">
    <property type="entry name" value="BICD"/>
</dbReference>
<feature type="coiled-coil region" evidence="3">
    <location>
        <begin position="373"/>
        <end position="412"/>
    </location>
</feature>
<dbReference type="GO" id="GO:0070840">
    <property type="term" value="F:dynein complex binding"/>
    <property type="evidence" value="ECO:0007669"/>
    <property type="project" value="InterPro"/>
</dbReference>
<evidence type="ECO:0000256" key="2">
    <source>
        <dbReference type="ARBA" id="ARBA00023054"/>
    </source>
</evidence>
<dbReference type="Pfam" id="PF09730">
    <property type="entry name" value="BicD"/>
    <property type="match status" value="2"/>
</dbReference>
<dbReference type="GO" id="GO:0005829">
    <property type="term" value="C:cytosol"/>
    <property type="evidence" value="ECO:0007669"/>
    <property type="project" value="TreeGrafter"/>
</dbReference>
<dbReference type="GO" id="GO:0070507">
    <property type="term" value="P:regulation of microtubule cytoskeleton organization"/>
    <property type="evidence" value="ECO:0007669"/>
    <property type="project" value="TreeGrafter"/>
</dbReference>
<comment type="similarity">
    <text evidence="1">Belongs to the BicD family.</text>
</comment>